<sequence>MSTVTYSRKERRRRRILGVIREETSVDACMHAWVRYDKESSSSSSSSLSFLSRVKESLSSLFALS</sequence>
<comment type="caution">
    <text evidence="1">The sequence shown here is derived from an EMBL/GenBank/DDBJ whole genome shotgun (WGS) entry which is preliminary data.</text>
</comment>
<protein>
    <submittedName>
        <fullName evidence="1">Uncharacterized protein</fullName>
    </submittedName>
</protein>
<accession>A0A2C6KM45</accession>
<name>A0A2C6KM45_9APIC</name>
<dbReference type="AlphaFoldDB" id="A0A2C6KM45"/>
<reference evidence="1 2" key="1">
    <citation type="journal article" date="2017" name="Int. J. Parasitol.">
        <title>The genome of the protozoan parasite Cystoisospora suis and a reverse vaccinology approach to identify vaccine candidates.</title>
        <authorList>
            <person name="Palmieri N."/>
            <person name="Shrestha A."/>
            <person name="Ruttkowski B."/>
            <person name="Beck T."/>
            <person name="Vogl C."/>
            <person name="Tomley F."/>
            <person name="Blake D.P."/>
            <person name="Joachim A."/>
        </authorList>
    </citation>
    <scope>NUCLEOTIDE SEQUENCE [LARGE SCALE GENOMIC DNA]</scope>
    <source>
        <strain evidence="1 2">Wien I</strain>
    </source>
</reference>
<evidence type="ECO:0000313" key="2">
    <source>
        <dbReference type="Proteomes" id="UP000221165"/>
    </source>
</evidence>
<dbReference type="Proteomes" id="UP000221165">
    <property type="component" value="Unassembled WGS sequence"/>
</dbReference>
<evidence type="ECO:0000313" key="1">
    <source>
        <dbReference type="EMBL" id="PHJ17466.1"/>
    </source>
</evidence>
<dbReference type="RefSeq" id="XP_067919187.1">
    <property type="nucleotide sequence ID" value="XM_068068836.1"/>
</dbReference>
<proteinExistence type="predicted"/>
<organism evidence="1 2">
    <name type="scientific">Cystoisospora suis</name>
    <dbReference type="NCBI Taxonomy" id="483139"/>
    <lineage>
        <taxon>Eukaryota</taxon>
        <taxon>Sar</taxon>
        <taxon>Alveolata</taxon>
        <taxon>Apicomplexa</taxon>
        <taxon>Conoidasida</taxon>
        <taxon>Coccidia</taxon>
        <taxon>Eucoccidiorida</taxon>
        <taxon>Eimeriorina</taxon>
        <taxon>Sarcocystidae</taxon>
        <taxon>Cystoisospora</taxon>
    </lineage>
</organism>
<dbReference type="VEuPathDB" id="ToxoDB:CSUI_008711"/>
<dbReference type="GeneID" id="94432047"/>
<keyword evidence="2" id="KW-1185">Reference proteome</keyword>
<dbReference type="EMBL" id="MIGC01004947">
    <property type="protein sequence ID" value="PHJ17466.1"/>
    <property type="molecule type" value="Genomic_DNA"/>
</dbReference>
<gene>
    <name evidence="1" type="ORF">CSUI_008711</name>
</gene>